<keyword evidence="9" id="KW-1185">Reference proteome</keyword>
<dbReference type="GO" id="GO:0005886">
    <property type="term" value="C:plasma membrane"/>
    <property type="evidence" value="ECO:0007669"/>
    <property type="project" value="UniProtKB-SubCell"/>
</dbReference>
<evidence type="ECO:0000313" key="8">
    <source>
        <dbReference type="EMBL" id="SMG10040.1"/>
    </source>
</evidence>
<gene>
    <name evidence="8" type="ORF">SAMN05661096_00285</name>
</gene>
<dbReference type="InterPro" id="IPR032808">
    <property type="entry name" value="DoxX"/>
</dbReference>
<evidence type="ECO:0000256" key="2">
    <source>
        <dbReference type="ARBA" id="ARBA00006679"/>
    </source>
</evidence>
<dbReference type="Proteomes" id="UP000193804">
    <property type="component" value="Unassembled WGS sequence"/>
</dbReference>
<dbReference type="OrthoDB" id="9813193at2"/>
<dbReference type="EMBL" id="FXAW01000001">
    <property type="protein sequence ID" value="SMG10040.1"/>
    <property type="molecule type" value="Genomic_DNA"/>
</dbReference>
<dbReference type="PANTHER" id="PTHR33452">
    <property type="entry name" value="OXIDOREDUCTASE CATD-RELATED"/>
    <property type="match status" value="1"/>
</dbReference>
<dbReference type="AlphaFoldDB" id="A0A1X7I6U8"/>
<dbReference type="PANTHER" id="PTHR33452:SF1">
    <property type="entry name" value="INNER MEMBRANE PROTEIN YPHA-RELATED"/>
    <property type="match status" value="1"/>
</dbReference>
<dbReference type="RefSeq" id="WP_085515300.1">
    <property type="nucleotide sequence ID" value="NZ_FXAW01000001.1"/>
</dbReference>
<keyword evidence="5 7" id="KW-1133">Transmembrane helix</keyword>
<protein>
    <submittedName>
        <fullName evidence="8">Putative oxidoreductase</fullName>
    </submittedName>
</protein>
<keyword evidence="4 7" id="KW-0812">Transmembrane</keyword>
<feature type="transmembrane region" description="Helical" evidence="7">
    <location>
        <begin position="72"/>
        <end position="88"/>
    </location>
</feature>
<evidence type="ECO:0000256" key="4">
    <source>
        <dbReference type="ARBA" id="ARBA00022692"/>
    </source>
</evidence>
<name>A0A1X7I6U8_9BACT</name>
<evidence type="ECO:0000256" key="5">
    <source>
        <dbReference type="ARBA" id="ARBA00022989"/>
    </source>
</evidence>
<keyword evidence="3" id="KW-1003">Cell membrane</keyword>
<sequence length="128" mass="13740">MPYKNLSLLVLRLAGGLMMLTHGYPKFMKLLSGDFSFADPIGLGEEVSLVATVFAEFVCSILVALGLYTRLASVPILFTMLIAALVVHSGDPFGRQELGLLYAAVFSVTALNGGGSFSLDKIIRKKNI</sequence>
<dbReference type="Pfam" id="PF07681">
    <property type="entry name" value="DoxX"/>
    <property type="match status" value="1"/>
</dbReference>
<reference evidence="9" key="1">
    <citation type="submission" date="2017-04" db="EMBL/GenBank/DDBJ databases">
        <authorList>
            <person name="Varghese N."/>
            <person name="Submissions S."/>
        </authorList>
    </citation>
    <scope>NUCLEOTIDE SEQUENCE [LARGE SCALE GENOMIC DNA]</scope>
    <source>
        <strain evidence="9">DSM 4125</strain>
    </source>
</reference>
<organism evidence="8 9">
    <name type="scientific">Marivirga sericea</name>
    <dbReference type="NCBI Taxonomy" id="1028"/>
    <lineage>
        <taxon>Bacteria</taxon>
        <taxon>Pseudomonadati</taxon>
        <taxon>Bacteroidota</taxon>
        <taxon>Cytophagia</taxon>
        <taxon>Cytophagales</taxon>
        <taxon>Marivirgaceae</taxon>
        <taxon>Marivirga</taxon>
    </lineage>
</organism>
<keyword evidence="6 7" id="KW-0472">Membrane</keyword>
<evidence type="ECO:0000313" key="9">
    <source>
        <dbReference type="Proteomes" id="UP000193804"/>
    </source>
</evidence>
<evidence type="ECO:0000256" key="3">
    <source>
        <dbReference type="ARBA" id="ARBA00022475"/>
    </source>
</evidence>
<feature type="transmembrane region" description="Helical" evidence="7">
    <location>
        <begin position="100"/>
        <end position="119"/>
    </location>
</feature>
<feature type="transmembrane region" description="Helical" evidence="7">
    <location>
        <begin position="47"/>
        <end position="65"/>
    </location>
</feature>
<proteinExistence type="inferred from homology"/>
<comment type="similarity">
    <text evidence="2">Belongs to the DoxX family.</text>
</comment>
<evidence type="ECO:0000256" key="7">
    <source>
        <dbReference type="SAM" id="Phobius"/>
    </source>
</evidence>
<evidence type="ECO:0000256" key="1">
    <source>
        <dbReference type="ARBA" id="ARBA00004651"/>
    </source>
</evidence>
<dbReference type="InterPro" id="IPR051907">
    <property type="entry name" value="DoxX-like_oxidoreductase"/>
</dbReference>
<evidence type="ECO:0000256" key="6">
    <source>
        <dbReference type="ARBA" id="ARBA00023136"/>
    </source>
</evidence>
<accession>A0A1X7I6U8</accession>
<dbReference type="STRING" id="1028.SAMN05661096_00285"/>
<comment type="subcellular location">
    <subcellularLocation>
        <location evidence="1">Cell membrane</location>
        <topology evidence="1">Multi-pass membrane protein</topology>
    </subcellularLocation>
</comment>